<dbReference type="Proteomes" id="UP000181985">
    <property type="component" value="Chromosome"/>
</dbReference>
<protein>
    <submittedName>
        <fullName evidence="2">ATP-binding protein</fullName>
    </submittedName>
</protein>
<dbReference type="EMBL" id="CP018139">
    <property type="protein sequence ID" value="APE29679.1"/>
    <property type="molecule type" value="Genomic_DNA"/>
</dbReference>
<dbReference type="InterPro" id="IPR011704">
    <property type="entry name" value="ATPase_dyneun-rel_AAA"/>
</dbReference>
<dbReference type="Pfam" id="PF07728">
    <property type="entry name" value="AAA_5"/>
    <property type="match status" value="1"/>
</dbReference>
<accession>A0A1J0VCE6</accession>
<keyword evidence="2" id="KW-0067">ATP-binding</keyword>
<dbReference type="InterPro" id="IPR003593">
    <property type="entry name" value="AAA+_ATPase"/>
</dbReference>
<feature type="domain" description="AAA+ ATPase" evidence="1">
    <location>
        <begin position="25"/>
        <end position="183"/>
    </location>
</feature>
<dbReference type="OrthoDB" id="9783370at2"/>
<dbReference type="PANTHER" id="PTHR42759">
    <property type="entry name" value="MOXR FAMILY PROTEIN"/>
    <property type="match status" value="1"/>
</dbReference>
<keyword evidence="2" id="KW-0547">Nucleotide-binding</keyword>
<dbReference type="SMART" id="SM00382">
    <property type="entry name" value="AAA"/>
    <property type="match status" value="1"/>
</dbReference>
<dbReference type="SUPFAM" id="SSF52540">
    <property type="entry name" value="P-loop containing nucleoside triphosphate hydrolases"/>
    <property type="match status" value="1"/>
</dbReference>
<reference evidence="3" key="1">
    <citation type="submission" date="2016-11" db="EMBL/GenBank/DDBJ databases">
        <title>Halolamina sediminis sp. nov., an extremely halophilic archaeon isolated from solar salt.</title>
        <authorList>
            <person name="Koh H.-W."/>
            <person name="Rani S."/>
            <person name="Park S.-J."/>
        </authorList>
    </citation>
    <scope>NUCLEOTIDE SEQUENCE [LARGE SCALE GENOMIC DNA]</scope>
    <source>
        <strain evidence="3">Hb3</strain>
    </source>
</reference>
<dbReference type="InterPro" id="IPR050764">
    <property type="entry name" value="CbbQ/NirQ/NorQ/GpvN"/>
</dbReference>
<sequence length="284" mass="32107">MAFDSTSTYVATEALKQAVNAAVTLERPLLIKGEPGTGKTLLAEELAASLGTRLITWHIKSSTKAAQGLYEYDAVSRLRDSQLGIEGVEDVANYIRPGKLWEAFTAGERVVLLIDEIDKADIEFPNDLLQELDRMEFHVYETGETITATHRPIIVITSNNEKELPDAFLRRCFFHYIEFPDRETMQAIIDVHFPDIAPKLVGEALEVFFELRQAPGLKKRPSTSELVDWLKLLMSDELAREALYQRDPVKAIPPLAGALVKNEQDTQLLERLAFMLRRQGNPRR</sequence>
<dbReference type="RefSeq" id="WP_071941668.1">
    <property type="nucleotide sequence ID" value="NZ_CP018139.1"/>
</dbReference>
<proteinExistence type="predicted"/>
<dbReference type="Gene3D" id="3.40.50.300">
    <property type="entry name" value="P-loop containing nucleotide triphosphate hydrolases"/>
    <property type="match status" value="1"/>
</dbReference>
<dbReference type="AlphaFoldDB" id="A0A1J0VCE6"/>
<organism evidence="2 3">
    <name type="scientific">Halomonas aestuarii</name>
    <dbReference type="NCBI Taxonomy" id="1897729"/>
    <lineage>
        <taxon>Bacteria</taxon>
        <taxon>Pseudomonadati</taxon>
        <taxon>Pseudomonadota</taxon>
        <taxon>Gammaproteobacteria</taxon>
        <taxon>Oceanospirillales</taxon>
        <taxon>Halomonadaceae</taxon>
        <taxon>Halomonas</taxon>
    </lineage>
</organism>
<keyword evidence="3" id="KW-1185">Reference proteome</keyword>
<evidence type="ECO:0000313" key="3">
    <source>
        <dbReference type="Proteomes" id="UP000181985"/>
    </source>
</evidence>
<dbReference type="GO" id="GO:0005524">
    <property type="term" value="F:ATP binding"/>
    <property type="evidence" value="ECO:0007669"/>
    <property type="project" value="UniProtKB-KW"/>
</dbReference>
<dbReference type="KEGG" id="hsi:BOX17_01125"/>
<dbReference type="GO" id="GO:0016887">
    <property type="term" value="F:ATP hydrolysis activity"/>
    <property type="evidence" value="ECO:0007669"/>
    <property type="project" value="InterPro"/>
</dbReference>
<gene>
    <name evidence="2" type="ORF">BOX17_01125</name>
</gene>
<evidence type="ECO:0000313" key="2">
    <source>
        <dbReference type="EMBL" id="APE29679.1"/>
    </source>
</evidence>
<evidence type="ECO:0000259" key="1">
    <source>
        <dbReference type="SMART" id="SM00382"/>
    </source>
</evidence>
<dbReference type="PANTHER" id="PTHR42759:SF1">
    <property type="entry name" value="MAGNESIUM-CHELATASE SUBUNIT CHLD"/>
    <property type="match status" value="1"/>
</dbReference>
<dbReference type="CDD" id="cd00009">
    <property type="entry name" value="AAA"/>
    <property type="match status" value="1"/>
</dbReference>
<dbReference type="InterPro" id="IPR027417">
    <property type="entry name" value="P-loop_NTPase"/>
</dbReference>
<name>A0A1J0VCE6_9GAMM</name>